<feature type="domain" description="CBS" evidence="1">
    <location>
        <begin position="103"/>
        <end position="154"/>
    </location>
</feature>
<evidence type="ECO:0000313" key="2">
    <source>
        <dbReference type="EMBL" id="MFD1020131.1"/>
    </source>
</evidence>
<organism evidence="2 3">
    <name type="scientific">Thalassobacillus hwangdonensis</name>
    <dbReference type="NCBI Taxonomy" id="546108"/>
    <lineage>
        <taxon>Bacteria</taxon>
        <taxon>Bacillati</taxon>
        <taxon>Bacillota</taxon>
        <taxon>Bacilli</taxon>
        <taxon>Bacillales</taxon>
        <taxon>Bacillaceae</taxon>
        <taxon>Thalassobacillus</taxon>
    </lineage>
</organism>
<name>A0ABW3L241_9BACI</name>
<protein>
    <submittedName>
        <fullName evidence="2">CBS domain-containing protein</fullName>
    </submittedName>
</protein>
<dbReference type="SUPFAM" id="SSF54631">
    <property type="entry name" value="CBS-domain pair"/>
    <property type="match status" value="1"/>
</dbReference>
<accession>A0ABW3L241</accession>
<sequence>MDREGLTERFEIAFNQVHQSLKQLNEFPKNDNFAELLNRSKQKHSIIRFHFDTLKQYAKLRNAIVHERVRDDYFIATPHEEVVETLEEISHTLEQPPLALTLASEPVIYYRKDSLVSHVLEGFSRYQVAQFPIYDTGHTYCGLLTSEGVVRWLHEKGEVGEGVLAEDILEHEREHSIHFLREDSSLFELEEAFEVSFEEGRKLKAVMITEDGERDRKPLGIVTAWDIFGKMNRYPDGQG</sequence>
<dbReference type="InterPro" id="IPR046342">
    <property type="entry name" value="CBS_dom_sf"/>
</dbReference>
<dbReference type="EMBL" id="JBHTKL010000005">
    <property type="protein sequence ID" value="MFD1020131.1"/>
    <property type="molecule type" value="Genomic_DNA"/>
</dbReference>
<evidence type="ECO:0000313" key="3">
    <source>
        <dbReference type="Proteomes" id="UP001596990"/>
    </source>
</evidence>
<dbReference type="Gene3D" id="3.10.580.10">
    <property type="entry name" value="CBS-domain"/>
    <property type="match status" value="1"/>
</dbReference>
<proteinExistence type="predicted"/>
<dbReference type="RefSeq" id="WP_386061190.1">
    <property type="nucleotide sequence ID" value="NZ_JBHTKL010000005.1"/>
</dbReference>
<reference evidence="3" key="1">
    <citation type="journal article" date="2019" name="Int. J. Syst. Evol. Microbiol.">
        <title>The Global Catalogue of Microorganisms (GCM) 10K type strain sequencing project: providing services to taxonomists for standard genome sequencing and annotation.</title>
        <authorList>
            <consortium name="The Broad Institute Genomics Platform"/>
            <consortium name="The Broad Institute Genome Sequencing Center for Infectious Disease"/>
            <person name="Wu L."/>
            <person name="Ma J."/>
        </authorList>
    </citation>
    <scope>NUCLEOTIDE SEQUENCE [LARGE SCALE GENOMIC DNA]</scope>
    <source>
        <strain evidence="3">CCUG 56607</strain>
    </source>
</reference>
<keyword evidence="3" id="KW-1185">Reference proteome</keyword>
<dbReference type="InterPro" id="IPR000644">
    <property type="entry name" value="CBS_dom"/>
</dbReference>
<evidence type="ECO:0000259" key="1">
    <source>
        <dbReference type="Pfam" id="PF00571"/>
    </source>
</evidence>
<dbReference type="Proteomes" id="UP001596990">
    <property type="component" value="Unassembled WGS sequence"/>
</dbReference>
<dbReference type="Pfam" id="PF00571">
    <property type="entry name" value="CBS"/>
    <property type="match status" value="1"/>
</dbReference>
<comment type="caution">
    <text evidence="2">The sequence shown here is derived from an EMBL/GenBank/DDBJ whole genome shotgun (WGS) entry which is preliminary data.</text>
</comment>
<gene>
    <name evidence="2" type="ORF">ACFQ2J_13170</name>
</gene>